<feature type="transmembrane region" description="Helical" evidence="1">
    <location>
        <begin position="334"/>
        <end position="351"/>
    </location>
</feature>
<keyword evidence="1" id="KW-0812">Transmembrane</keyword>
<feature type="transmembrane region" description="Helical" evidence="1">
    <location>
        <begin position="99"/>
        <end position="121"/>
    </location>
</feature>
<name>A0A067TBT9_GALM3</name>
<dbReference type="EMBL" id="KL142378">
    <property type="protein sequence ID" value="KDR76428.1"/>
    <property type="molecule type" value="Genomic_DNA"/>
</dbReference>
<sequence>MEQDSKLFEAAGPPNSACHGAYHGLPWNPPALNFEHLSQSPHGEKGIAMVSSSKRFAMLYHRLTYYWIAFVSLLSATVFETMAIFIPNKGGKEDGGNSALLYVAGIYSIFGLFGTASLLWWQYKKQVNTTPPSRVTAYEHFMLSIMICMMCFLMIIVLLLPLATVANFPSGDIRVGLVPLIALTHAVSIAALTMAARITYYAAVHVRGKGRIPIETPIEFSTTPTIPAWVLATTTETQSVLVKQLSTKNSSRLVPSALGNKGDNEKLPTSTPYYDHSSVGEVLHSEGKRFHRSTYYWIAFVSLFVQFLSGIIALNQTGAGSTEKNDQFARFVSNTFYSVPTFVCLFILLRWQHKSQANTDPANQASALAHVTLSTWTSFLCLLFTLSLCLFGNENLPSGDIRRDLSHLMTLLFLVAAGSLSFASWITYRAAVLARGSHRVTHPDPIELPPPCPESAPAWAMATTSESQSILALV</sequence>
<organism evidence="2 3">
    <name type="scientific">Galerina marginata (strain CBS 339.88)</name>
    <dbReference type="NCBI Taxonomy" id="685588"/>
    <lineage>
        <taxon>Eukaryota</taxon>
        <taxon>Fungi</taxon>
        <taxon>Dikarya</taxon>
        <taxon>Basidiomycota</taxon>
        <taxon>Agaricomycotina</taxon>
        <taxon>Agaricomycetes</taxon>
        <taxon>Agaricomycetidae</taxon>
        <taxon>Agaricales</taxon>
        <taxon>Agaricineae</taxon>
        <taxon>Strophariaceae</taxon>
        <taxon>Galerina</taxon>
    </lineage>
</organism>
<keyword evidence="1" id="KW-0472">Membrane</keyword>
<evidence type="ECO:0000313" key="2">
    <source>
        <dbReference type="EMBL" id="KDR76428.1"/>
    </source>
</evidence>
<evidence type="ECO:0000313" key="3">
    <source>
        <dbReference type="Proteomes" id="UP000027222"/>
    </source>
</evidence>
<keyword evidence="1" id="KW-1133">Transmembrane helix</keyword>
<accession>A0A067TBT9</accession>
<feature type="transmembrane region" description="Helical" evidence="1">
    <location>
        <begin position="405"/>
        <end position="428"/>
    </location>
</feature>
<proteinExistence type="predicted"/>
<dbReference type="HOGENOM" id="CLU_591895_0_0_1"/>
<gene>
    <name evidence="2" type="ORF">GALMADRAFT_246769</name>
</gene>
<feature type="transmembrane region" description="Helical" evidence="1">
    <location>
        <begin position="63"/>
        <end position="87"/>
    </location>
</feature>
<keyword evidence="3" id="KW-1185">Reference proteome</keyword>
<feature type="transmembrane region" description="Helical" evidence="1">
    <location>
        <begin position="295"/>
        <end position="314"/>
    </location>
</feature>
<dbReference type="Proteomes" id="UP000027222">
    <property type="component" value="Unassembled WGS sequence"/>
</dbReference>
<reference evidence="3" key="1">
    <citation type="journal article" date="2014" name="Proc. Natl. Acad. Sci. U.S.A.">
        <title>Extensive sampling of basidiomycete genomes demonstrates inadequacy of the white-rot/brown-rot paradigm for wood decay fungi.</title>
        <authorList>
            <person name="Riley R."/>
            <person name="Salamov A.A."/>
            <person name="Brown D.W."/>
            <person name="Nagy L.G."/>
            <person name="Floudas D."/>
            <person name="Held B.W."/>
            <person name="Levasseur A."/>
            <person name="Lombard V."/>
            <person name="Morin E."/>
            <person name="Otillar R."/>
            <person name="Lindquist E.A."/>
            <person name="Sun H."/>
            <person name="LaButti K.M."/>
            <person name="Schmutz J."/>
            <person name="Jabbour D."/>
            <person name="Luo H."/>
            <person name="Baker S.E."/>
            <person name="Pisabarro A.G."/>
            <person name="Walton J.D."/>
            <person name="Blanchette R.A."/>
            <person name="Henrissat B."/>
            <person name="Martin F."/>
            <person name="Cullen D."/>
            <person name="Hibbett D.S."/>
            <person name="Grigoriev I.V."/>
        </authorList>
    </citation>
    <scope>NUCLEOTIDE SEQUENCE [LARGE SCALE GENOMIC DNA]</scope>
    <source>
        <strain evidence="3">CBS 339.88</strain>
    </source>
</reference>
<dbReference type="AlphaFoldDB" id="A0A067TBT9"/>
<evidence type="ECO:0000256" key="1">
    <source>
        <dbReference type="SAM" id="Phobius"/>
    </source>
</evidence>
<feature type="transmembrane region" description="Helical" evidence="1">
    <location>
        <begin position="141"/>
        <end position="160"/>
    </location>
</feature>
<feature type="transmembrane region" description="Helical" evidence="1">
    <location>
        <begin position="371"/>
        <end position="393"/>
    </location>
</feature>
<feature type="transmembrane region" description="Helical" evidence="1">
    <location>
        <begin position="180"/>
        <end position="203"/>
    </location>
</feature>
<protein>
    <submittedName>
        <fullName evidence="2">Uncharacterized protein</fullName>
    </submittedName>
</protein>
<feature type="non-terminal residue" evidence="2">
    <location>
        <position position="474"/>
    </location>
</feature>